<dbReference type="Proteomes" id="UP000318733">
    <property type="component" value="Unassembled WGS sequence"/>
</dbReference>
<sequence length="160" mass="17994">MKPYYWSMKLIAILSLIAIPALSFSQVPDHKSTVICIVKPNINAKEVVTHHAIVGNENIVHLHQLTDKEIRRIIGKAADNPIVLRMVLKPDVNLSTIGEFYSRHNIIGKLENSPLVIDGETMTDMTKLLIDGSIVRSVTQSLDSIVIRTIYDNPHRKAMY</sequence>
<reference evidence="2 3" key="1">
    <citation type="submission" date="2019-07" db="EMBL/GenBank/DDBJ databases">
        <authorList>
            <person name="Huq M.A."/>
        </authorList>
    </citation>
    <scope>NUCLEOTIDE SEQUENCE [LARGE SCALE GENOMIC DNA]</scope>
    <source>
        <strain evidence="2 3">MAH-19</strain>
    </source>
</reference>
<gene>
    <name evidence="2" type="ORF">FO440_23365</name>
</gene>
<dbReference type="OrthoDB" id="9783047at2"/>
<organism evidence="2 3">
    <name type="scientific">Mucilaginibacter corticis</name>
    <dbReference type="NCBI Taxonomy" id="2597670"/>
    <lineage>
        <taxon>Bacteria</taxon>
        <taxon>Pseudomonadati</taxon>
        <taxon>Bacteroidota</taxon>
        <taxon>Sphingobacteriia</taxon>
        <taxon>Sphingobacteriales</taxon>
        <taxon>Sphingobacteriaceae</taxon>
        <taxon>Mucilaginibacter</taxon>
    </lineage>
</organism>
<feature type="signal peptide" evidence="1">
    <location>
        <begin position="1"/>
        <end position="25"/>
    </location>
</feature>
<comment type="caution">
    <text evidence="2">The sequence shown here is derived from an EMBL/GenBank/DDBJ whole genome shotgun (WGS) entry which is preliminary data.</text>
</comment>
<feature type="chain" id="PRO_5021851758" description="Plug domain-containing protein" evidence="1">
    <location>
        <begin position="26"/>
        <end position="160"/>
    </location>
</feature>
<evidence type="ECO:0000313" key="2">
    <source>
        <dbReference type="EMBL" id="TSJ36443.1"/>
    </source>
</evidence>
<dbReference type="AlphaFoldDB" id="A0A556M968"/>
<protein>
    <recommendedName>
        <fullName evidence="4">Plug domain-containing protein</fullName>
    </recommendedName>
</protein>
<name>A0A556M968_9SPHI</name>
<evidence type="ECO:0000313" key="3">
    <source>
        <dbReference type="Proteomes" id="UP000318733"/>
    </source>
</evidence>
<keyword evidence="1" id="KW-0732">Signal</keyword>
<accession>A0A556M968</accession>
<proteinExistence type="predicted"/>
<dbReference type="RefSeq" id="WP_144250734.1">
    <property type="nucleotide sequence ID" value="NZ_VLPK01000007.1"/>
</dbReference>
<keyword evidence="3" id="KW-1185">Reference proteome</keyword>
<dbReference type="EMBL" id="VLPK01000007">
    <property type="protein sequence ID" value="TSJ36443.1"/>
    <property type="molecule type" value="Genomic_DNA"/>
</dbReference>
<evidence type="ECO:0000256" key="1">
    <source>
        <dbReference type="SAM" id="SignalP"/>
    </source>
</evidence>
<evidence type="ECO:0008006" key="4">
    <source>
        <dbReference type="Google" id="ProtNLM"/>
    </source>
</evidence>